<evidence type="ECO:0000256" key="1">
    <source>
        <dbReference type="SAM" id="MobiDB-lite"/>
    </source>
</evidence>
<organism evidence="2 3">
    <name type="scientific">Cellulomonas hominis</name>
    <dbReference type="NCBI Taxonomy" id="156981"/>
    <lineage>
        <taxon>Bacteria</taxon>
        <taxon>Bacillati</taxon>
        <taxon>Actinomycetota</taxon>
        <taxon>Actinomycetes</taxon>
        <taxon>Micrococcales</taxon>
        <taxon>Cellulomonadaceae</taxon>
        <taxon>Cellulomonas</taxon>
    </lineage>
</organism>
<keyword evidence="3" id="KW-1185">Reference proteome</keyword>
<feature type="compositionally biased region" description="Polar residues" evidence="1">
    <location>
        <begin position="87"/>
        <end position="102"/>
    </location>
</feature>
<dbReference type="AlphaFoldDB" id="A0A511F9E8"/>
<protein>
    <submittedName>
        <fullName evidence="2">Uncharacterized protein</fullName>
    </submittedName>
</protein>
<reference evidence="2 3" key="1">
    <citation type="submission" date="2019-07" db="EMBL/GenBank/DDBJ databases">
        <title>Whole genome shotgun sequence of Cellulomonas hominis NBRC 16055.</title>
        <authorList>
            <person name="Hosoyama A."/>
            <person name="Uohara A."/>
            <person name="Ohji S."/>
            <person name="Ichikawa N."/>
        </authorList>
    </citation>
    <scope>NUCLEOTIDE SEQUENCE [LARGE SCALE GENOMIC DNA]</scope>
    <source>
        <strain evidence="2 3">NBRC 16055</strain>
    </source>
</reference>
<dbReference type="Proteomes" id="UP000321723">
    <property type="component" value="Unassembled WGS sequence"/>
</dbReference>
<proteinExistence type="predicted"/>
<gene>
    <name evidence="2" type="ORF">CHO01_09880</name>
</gene>
<evidence type="ECO:0000313" key="2">
    <source>
        <dbReference type="EMBL" id="GEL45872.1"/>
    </source>
</evidence>
<evidence type="ECO:0000313" key="3">
    <source>
        <dbReference type="Proteomes" id="UP000321723"/>
    </source>
</evidence>
<comment type="caution">
    <text evidence="2">The sequence shown here is derived from an EMBL/GenBank/DDBJ whole genome shotgun (WGS) entry which is preliminary data.</text>
</comment>
<feature type="region of interest" description="Disordered" evidence="1">
    <location>
        <begin position="70"/>
        <end position="102"/>
    </location>
</feature>
<feature type="region of interest" description="Disordered" evidence="1">
    <location>
        <begin position="1"/>
        <end position="26"/>
    </location>
</feature>
<accession>A0A511F9E8</accession>
<sequence>MNTYDGVGSAASSTLPPSRSTTTRPPCCGPYGWSIVRLPVVPVIRAHARGRAVSTMLARSVPDTRFGRSSRTVISASTPSTSCATADRTSGVPSRCVSSRSG</sequence>
<name>A0A511F9E8_9CELL</name>
<feature type="compositionally biased region" description="Low complexity" evidence="1">
    <location>
        <begin position="12"/>
        <end position="26"/>
    </location>
</feature>
<feature type="compositionally biased region" description="Low complexity" evidence="1">
    <location>
        <begin position="75"/>
        <end position="86"/>
    </location>
</feature>
<dbReference type="EMBL" id="BJVQ01000008">
    <property type="protein sequence ID" value="GEL45872.1"/>
    <property type="molecule type" value="Genomic_DNA"/>
</dbReference>